<organism evidence="2 3">
    <name type="scientific">Engystomops pustulosus</name>
    <name type="common">Tungara frog</name>
    <name type="synonym">Physalaemus pustulosus</name>
    <dbReference type="NCBI Taxonomy" id="76066"/>
    <lineage>
        <taxon>Eukaryota</taxon>
        <taxon>Metazoa</taxon>
        <taxon>Chordata</taxon>
        <taxon>Craniata</taxon>
        <taxon>Vertebrata</taxon>
        <taxon>Euteleostomi</taxon>
        <taxon>Amphibia</taxon>
        <taxon>Batrachia</taxon>
        <taxon>Anura</taxon>
        <taxon>Neobatrachia</taxon>
        <taxon>Hyloidea</taxon>
        <taxon>Leptodactylidae</taxon>
        <taxon>Leiuperinae</taxon>
        <taxon>Engystomops</taxon>
    </lineage>
</organism>
<gene>
    <name evidence="2" type="ORF">GDO81_028760</name>
</gene>
<name>A0AAV6YIB6_ENGPU</name>
<keyword evidence="1" id="KW-0472">Membrane</keyword>
<reference evidence="2" key="1">
    <citation type="thesis" date="2020" institute="ProQuest LLC" country="789 East Eisenhower Parkway, Ann Arbor, MI, USA">
        <title>Comparative Genomics and Chromosome Evolution.</title>
        <authorList>
            <person name="Mudd A.B."/>
        </authorList>
    </citation>
    <scope>NUCLEOTIDE SEQUENCE</scope>
    <source>
        <strain evidence="2">237g6f4</strain>
        <tissue evidence="2">Blood</tissue>
    </source>
</reference>
<dbReference type="EMBL" id="WNYA01069778">
    <property type="protein sequence ID" value="KAG8535345.1"/>
    <property type="molecule type" value="Genomic_DNA"/>
</dbReference>
<proteinExistence type="predicted"/>
<comment type="caution">
    <text evidence="2">The sequence shown here is derived from an EMBL/GenBank/DDBJ whole genome shotgun (WGS) entry which is preliminary data.</text>
</comment>
<evidence type="ECO:0000313" key="3">
    <source>
        <dbReference type="Proteomes" id="UP000824782"/>
    </source>
</evidence>
<accession>A0AAV6YIB6</accession>
<feature type="transmembrane region" description="Helical" evidence="1">
    <location>
        <begin position="29"/>
        <end position="56"/>
    </location>
</feature>
<sequence length="79" mass="9037">MSHYAPPYPTRVKKTFCKMFPFCFTVKHLGIVLVVSLLWENSFLYCFVGLVFSMAIDRAASAMRRDENLASRGRCPSPE</sequence>
<keyword evidence="1" id="KW-0812">Transmembrane</keyword>
<evidence type="ECO:0000313" key="2">
    <source>
        <dbReference type="EMBL" id="KAG8535345.1"/>
    </source>
</evidence>
<dbReference type="AlphaFoldDB" id="A0AAV6YIB6"/>
<dbReference type="Proteomes" id="UP000824782">
    <property type="component" value="Unassembled WGS sequence"/>
</dbReference>
<keyword evidence="1" id="KW-1133">Transmembrane helix</keyword>
<evidence type="ECO:0000256" key="1">
    <source>
        <dbReference type="SAM" id="Phobius"/>
    </source>
</evidence>
<protein>
    <submittedName>
        <fullName evidence="2">Uncharacterized protein</fullName>
    </submittedName>
</protein>
<keyword evidence="3" id="KW-1185">Reference proteome</keyword>